<evidence type="ECO:0000313" key="2">
    <source>
        <dbReference type="EMBL" id="MCM1987012.1"/>
    </source>
</evidence>
<keyword evidence="2" id="KW-0540">Nuclease</keyword>
<dbReference type="GO" id="GO:0008270">
    <property type="term" value="F:zinc ion binding"/>
    <property type="evidence" value="ECO:0007669"/>
    <property type="project" value="InterPro"/>
</dbReference>
<keyword evidence="2" id="KW-0378">Hydrolase</keyword>
<dbReference type="Proteomes" id="UP001056766">
    <property type="component" value="Unassembled WGS sequence"/>
</dbReference>
<name>A0A9E5DBL9_9EURY</name>
<accession>A0A9E5DBL9</accession>
<evidence type="ECO:0000259" key="1">
    <source>
        <dbReference type="SMART" id="SM00507"/>
    </source>
</evidence>
<comment type="caution">
    <text evidence="2">The sequence shown here is derived from an EMBL/GenBank/DDBJ whole genome shotgun (WGS) entry which is preliminary data.</text>
</comment>
<reference evidence="2" key="1">
    <citation type="journal article" date="2021" name="mSystems">
        <title>Bacteria and Archaea Synergistically Convert Glycine Betaine to Biogenic Methane in the Formosa Cold Seep of the South China Sea.</title>
        <authorList>
            <person name="Li L."/>
            <person name="Zhang W."/>
            <person name="Zhang S."/>
            <person name="Song L."/>
            <person name="Sun Q."/>
            <person name="Zhang H."/>
            <person name="Xiang H."/>
            <person name="Dong X."/>
        </authorList>
    </citation>
    <scope>NUCLEOTIDE SEQUENCE</scope>
    <source>
        <strain evidence="2">LLY</strain>
    </source>
</reference>
<keyword evidence="3" id="KW-1185">Reference proteome</keyword>
<dbReference type="RefSeq" id="WP_250868362.1">
    <property type="nucleotide sequence ID" value="NZ_JAGSOI010000031.1"/>
</dbReference>
<dbReference type="EMBL" id="JAGSOI010000031">
    <property type="protein sequence ID" value="MCM1987012.1"/>
    <property type="molecule type" value="Genomic_DNA"/>
</dbReference>
<evidence type="ECO:0000313" key="3">
    <source>
        <dbReference type="Proteomes" id="UP001056766"/>
    </source>
</evidence>
<gene>
    <name evidence="2" type="ORF">KDK67_08430</name>
</gene>
<protein>
    <submittedName>
        <fullName evidence="2">HNH endonuclease</fullName>
    </submittedName>
</protein>
<proteinExistence type="predicted"/>
<reference evidence="2" key="2">
    <citation type="submission" date="2021-04" db="EMBL/GenBank/DDBJ databases">
        <authorList>
            <person name="Dong X."/>
        </authorList>
    </citation>
    <scope>NUCLEOTIDE SEQUENCE</scope>
    <source>
        <strain evidence="2">LLY</strain>
    </source>
</reference>
<keyword evidence="2" id="KW-0255">Endonuclease</keyword>
<organism evidence="2 3">
    <name type="scientific">Methanococcoides seepicolus</name>
    <dbReference type="NCBI Taxonomy" id="2828780"/>
    <lineage>
        <taxon>Archaea</taxon>
        <taxon>Methanobacteriati</taxon>
        <taxon>Methanobacteriota</taxon>
        <taxon>Stenosarchaea group</taxon>
        <taxon>Methanomicrobia</taxon>
        <taxon>Methanosarcinales</taxon>
        <taxon>Methanosarcinaceae</taxon>
        <taxon>Methanococcoides</taxon>
    </lineage>
</organism>
<dbReference type="Gene3D" id="1.10.30.50">
    <property type="match status" value="1"/>
</dbReference>
<sequence>MQTNKQSKNIPQKIRDGVLLECDFSCCSCGKKYFNHIHHIKLQSKGGTHDPANLIVLCPNCHEYAHRGVYTPIQLKKMKKEYIQSIEQRLKNKSQLAKIQDLQISNYIFQNCIEQTYPREKYIELETNEIYFIARDLVEVGLVIDPSDMKPILVSDYNLIELCSLEVISNPFRFMLLEEMQKIEKRVLGLNYLVRLDVASSMSDVLESDYEDNKEIIEQHRDYLHSLIHLLP</sequence>
<dbReference type="InterPro" id="IPR002711">
    <property type="entry name" value="HNH"/>
</dbReference>
<feature type="domain" description="HNH nuclease" evidence="1">
    <location>
        <begin position="13"/>
        <end position="63"/>
    </location>
</feature>
<dbReference type="AlphaFoldDB" id="A0A9E5DBL9"/>
<dbReference type="SMART" id="SM00507">
    <property type="entry name" value="HNHc"/>
    <property type="match status" value="1"/>
</dbReference>
<dbReference type="GO" id="GO:0004519">
    <property type="term" value="F:endonuclease activity"/>
    <property type="evidence" value="ECO:0007669"/>
    <property type="project" value="UniProtKB-KW"/>
</dbReference>
<dbReference type="InterPro" id="IPR003615">
    <property type="entry name" value="HNH_nuc"/>
</dbReference>
<dbReference type="GO" id="GO:0003676">
    <property type="term" value="F:nucleic acid binding"/>
    <property type="evidence" value="ECO:0007669"/>
    <property type="project" value="InterPro"/>
</dbReference>
<dbReference type="Pfam" id="PF01844">
    <property type="entry name" value="HNH"/>
    <property type="match status" value="1"/>
</dbReference>
<dbReference type="CDD" id="cd00085">
    <property type="entry name" value="HNHc"/>
    <property type="match status" value="1"/>
</dbReference>